<sequence>MSPEKATNQPKKRNRRRRSRGKRAKTENDLAPQICYSISNNPVPNRPNNPNNSNNASYSNILNDPRKNFNSLYDGDADVIVVGQKDILRCENWTEMNFDKQLLKNIREEAGFIRPRKIQEVLLPYLADGNDIVCQSETGTGKTASYLIPIIDDLIKQKQANRLNAAGPYCIILAPTHEFIEQIFEEAQKFSKYTGITVARDYGGTNEKEMNELIAKGCNILCACLGRLLELMKEQKWSLLDRIKNSLSISKKQKPFSMSNVKYIVVDEADHFLEGKHQFLTFFSHKSLPKVNKIQNLFFSSTLQAPRLHELTKSYINLQKRVHITSILESNQRIRHIVVSIPSESDKFLCLTKMVSDIGTANGGVIPKIMIFVNSIVWADELTRYLTIAGYPAVVIHSELYPDERKKANNSFKNGKPFSKLLVSVNACGRGVHTGRG</sequence>
<organism evidence="1 2">
    <name type="scientific">Panagrolaimus sp. PS1159</name>
    <dbReference type="NCBI Taxonomy" id="55785"/>
    <lineage>
        <taxon>Eukaryota</taxon>
        <taxon>Metazoa</taxon>
        <taxon>Ecdysozoa</taxon>
        <taxon>Nematoda</taxon>
        <taxon>Chromadorea</taxon>
        <taxon>Rhabditida</taxon>
        <taxon>Tylenchina</taxon>
        <taxon>Panagrolaimomorpha</taxon>
        <taxon>Panagrolaimoidea</taxon>
        <taxon>Panagrolaimidae</taxon>
        <taxon>Panagrolaimus</taxon>
    </lineage>
</organism>
<evidence type="ECO:0000313" key="1">
    <source>
        <dbReference type="Proteomes" id="UP000887580"/>
    </source>
</evidence>
<protein>
    <submittedName>
        <fullName evidence="2">ATP-dependent RNA helicase</fullName>
    </submittedName>
</protein>
<evidence type="ECO:0000313" key="2">
    <source>
        <dbReference type="WBParaSite" id="PS1159_v2.g383.t1"/>
    </source>
</evidence>
<name>A0AC35GDZ3_9BILA</name>
<dbReference type="Proteomes" id="UP000887580">
    <property type="component" value="Unplaced"/>
</dbReference>
<dbReference type="WBParaSite" id="PS1159_v2.g383.t1">
    <property type="protein sequence ID" value="PS1159_v2.g383.t1"/>
    <property type="gene ID" value="PS1159_v2.g383"/>
</dbReference>
<accession>A0AC35GDZ3</accession>
<reference evidence="2" key="1">
    <citation type="submission" date="2022-11" db="UniProtKB">
        <authorList>
            <consortium name="WormBaseParasite"/>
        </authorList>
    </citation>
    <scope>IDENTIFICATION</scope>
</reference>
<proteinExistence type="predicted"/>